<dbReference type="PROSITE" id="PS50929">
    <property type="entry name" value="ABC_TM1F"/>
    <property type="match status" value="1"/>
</dbReference>
<evidence type="ECO:0000256" key="1">
    <source>
        <dbReference type="ARBA" id="ARBA00004651"/>
    </source>
</evidence>
<dbReference type="SMART" id="SM00382">
    <property type="entry name" value="AAA"/>
    <property type="match status" value="1"/>
</dbReference>
<gene>
    <name evidence="10" type="ORF">KHM83_13590</name>
</gene>
<dbReference type="SUPFAM" id="SSF90123">
    <property type="entry name" value="ABC transporter transmembrane region"/>
    <property type="match status" value="1"/>
</dbReference>
<dbReference type="CDD" id="cd03254">
    <property type="entry name" value="ABCC_Glucan_exporter_like"/>
    <property type="match status" value="1"/>
</dbReference>
<reference evidence="10 11" key="1">
    <citation type="submission" date="2021-05" db="EMBL/GenBank/DDBJ databases">
        <title>Fusibacter ferrireducens sp. nov., an anaerobic, sulfur- and Fe-reducing bacterium isolated from the mangrove sediment.</title>
        <authorList>
            <person name="Qiu D."/>
        </authorList>
    </citation>
    <scope>NUCLEOTIDE SEQUENCE [LARGE SCALE GENOMIC DNA]</scope>
    <source>
        <strain evidence="10 11">DSM 12116</strain>
    </source>
</reference>
<feature type="transmembrane region" description="Helical" evidence="7">
    <location>
        <begin position="67"/>
        <end position="89"/>
    </location>
</feature>
<dbReference type="CDD" id="cd18540">
    <property type="entry name" value="ABC_6TM_exporter_like"/>
    <property type="match status" value="1"/>
</dbReference>
<dbReference type="Gene3D" id="3.40.50.300">
    <property type="entry name" value="P-loop containing nucleotide triphosphate hydrolases"/>
    <property type="match status" value="1"/>
</dbReference>
<feature type="transmembrane region" description="Helical" evidence="7">
    <location>
        <begin position="142"/>
        <end position="164"/>
    </location>
</feature>
<keyword evidence="4 10" id="KW-0067">ATP-binding</keyword>
<feature type="domain" description="ABC transmembrane type-1" evidence="9">
    <location>
        <begin position="31"/>
        <end position="313"/>
    </location>
</feature>
<evidence type="ECO:0000256" key="6">
    <source>
        <dbReference type="ARBA" id="ARBA00023136"/>
    </source>
</evidence>
<comment type="caution">
    <text evidence="10">The sequence shown here is derived from an EMBL/GenBank/DDBJ whole genome shotgun (WGS) entry which is preliminary data.</text>
</comment>
<evidence type="ECO:0000256" key="2">
    <source>
        <dbReference type="ARBA" id="ARBA00022692"/>
    </source>
</evidence>
<evidence type="ECO:0000259" key="9">
    <source>
        <dbReference type="PROSITE" id="PS50929"/>
    </source>
</evidence>
<evidence type="ECO:0000313" key="10">
    <source>
        <dbReference type="EMBL" id="MBS7527713.1"/>
    </source>
</evidence>
<evidence type="ECO:0000259" key="8">
    <source>
        <dbReference type="PROSITE" id="PS50893"/>
    </source>
</evidence>
<proteinExistence type="predicted"/>
<dbReference type="EMBL" id="JAHBCL010000024">
    <property type="protein sequence ID" value="MBS7527713.1"/>
    <property type="molecule type" value="Genomic_DNA"/>
</dbReference>
<feature type="domain" description="ABC transporter" evidence="8">
    <location>
        <begin position="359"/>
        <end position="593"/>
    </location>
</feature>
<accession>A0ABS5PRC2</accession>
<evidence type="ECO:0000256" key="4">
    <source>
        <dbReference type="ARBA" id="ARBA00022840"/>
    </source>
</evidence>
<dbReference type="Proteomes" id="UP000746471">
    <property type="component" value="Unassembled WGS sequence"/>
</dbReference>
<dbReference type="InterPro" id="IPR011527">
    <property type="entry name" value="ABC1_TM_dom"/>
</dbReference>
<keyword evidence="5 7" id="KW-1133">Transmembrane helix</keyword>
<dbReference type="Pfam" id="PF00005">
    <property type="entry name" value="ABC_tran"/>
    <property type="match status" value="1"/>
</dbReference>
<feature type="transmembrane region" description="Helical" evidence="7">
    <location>
        <begin position="250"/>
        <end position="272"/>
    </location>
</feature>
<dbReference type="InterPro" id="IPR036640">
    <property type="entry name" value="ABC1_TM_sf"/>
</dbReference>
<dbReference type="RefSeq" id="WP_213237574.1">
    <property type="nucleotide sequence ID" value="NZ_JAHBCL010000024.1"/>
</dbReference>
<dbReference type="Pfam" id="PF00664">
    <property type="entry name" value="ABC_membrane"/>
    <property type="match status" value="1"/>
</dbReference>
<evidence type="ECO:0000256" key="7">
    <source>
        <dbReference type="SAM" id="Phobius"/>
    </source>
</evidence>
<dbReference type="PANTHER" id="PTHR24221">
    <property type="entry name" value="ATP-BINDING CASSETTE SUB-FAMILY B"/>
    <property type="match status" value="1"/>
</dbReference>
<keyword evidence="6 7" id="KW-0472">Membrane</keyword>
<dbReference type="InterPro" id="IPR003593">
    <property type="entry name" value="AAA+_ATPase"/>
</dbReference>
<name>A0ABS5PRC2_9FIRM</name>
<dbReference type="InterPro" id="IPR039421">
    <property type="entry name" value="Type_1_exporter"/>
</dbReference>
<dbReference type="PROSITE" id="PS50893">
    <property type="entry name" value="ABC_TRANSPORTER_2"/>
    <property type="match status" value="1"/>
</dbReference>
<dbReference type="SUPFAM" id="SSF52540">
    <property type="entry name" value="P-loop containing nucleoside triphosphate hydrolases"/>
    <property type="match status" value="1"/>
</dbReference>
<keyword evidence="11" id="KW-1185">Reference proteome</keyword>
<feature type="transmembrane region" description="Helical" evidence="7">
    <location>
        <begin position="170"/>
        <end position="188"/>
    </location>
</feature>
<dbReference type="InterPro" id="IPR027417">
    <property type="entry name" value="P-loop_NTPase"/>
</dbReference>
<dbReference type="PANTHER" id="PTHR24221:SF654">
    <property type="entry name" value="ATP-BINDING CASSETTE SUB-FAMILY B MEMBER 6"/>
    <property type="match status" value="1"/>
</dbReference>
<keyword evidence="2 7" id="KW-0812">Transmembrane</keyword>
<dbReference type="GO" id="GO:0005524">
    <property type="term" value="F:ATP binding"/>
    <property type="evidence" value="ECO:0007669"/>
    <property type="project" value="UniProtKB-KW"/>
</dbReference>
<sequence length="611" mass="68819">MVKQETTQLKYDKTIWKTLFQYFKSMKRDFVILACFMVALAAMDIIFPLVTQYTIDHIILKNWSEGLTIVGIVYAVLAVLLTAIVYFFIRHAGKIEMGMVYKMRKDSFEKLQKLSFSYYDQNAVGWMISRTTSDAAKISETVAWGLVDLIWGLTMMVGIAIVMLIVNVKLALVTLVTIPLLALVSVAFEKKMLIAYRHVRRINSKITGLFNDGIAGAKTTKTLVRESLNCREFETVTSEMRMESVRAATFSSGYLPAALFISAIGTVLTLYFGSSEVLNGGITYGTLVLFVTYARQFFDPVLELARIYTEMISAQAAAERVMQLIHEPEMVSDRPEVIQKYGDHYHQKREAWETLHGDMVFENVGFNYKPGESILEDFNLEVKQGETIALVGETGSGKSTIVNLACRFYEPTSGVIKIDGVDYRKRSQSWLHANIGYVLQTPHLFSGTVMANIRYGRLDASEEEVMAAAKMVNAHEFIIKMEHGYHSQVGEGGARLSTGEKQLISFARAILADPKIFFLDEATSSIDTETEVKIQEAVEKVLENRTSFIIAHRLSTIRQADRILVIDKGRIVEAGNHAALMQKRGAYYNLYTNQYGEALLNEKKKHKLRSA</sequence>
<feature type="transmembrane region" description="Helical" evidence="7">
    <location>
        <begin position="30"/>
        <end position="55"/>
    </location>
</feature>
<protein>
    <submittedName>
        <fullName evidence="10">ABC transporter ATP-binding protein</fullName>
    </submittedName>
</protein>
<organism evidence="10 11">
    <name type="scientific">Fusibacter paucivorans</name>
    <dbReference type="NCBI Taxonomy" id="76009"/>
    <lineage>
        <taxon>Bacteria</taxon>
        <taxon>Bacillati</taxon>
        <taxon>Bacillota</taxon>
        <taxon>Clostridia</taxon>
        <taxon>Eubacteriales</taxon>
        <taxon>Eubacteriales Family XII. Incertae Sedis</taxon>
        <taxon>Fusibacter</taxon>
    </lineage>
</organism>
<evidence type="ECO:0000313" key="11">
    <source>
        <dbReference type="Proteomes" id="UP000746471"/>
    </source>
</evidence>
<evidence type="ECO:0000256" key="3">
    <source>
        <dbReference type="ARBA" id="ARBA00022741"/>
    </source>
</evidence>
<dbReference type="InterPro" id="IPR003439">
    <property type="entry name" value="ABC_transporter-like_ATP-bd"/>
</dbReference>
<keyword evidence="3" id="KW-0547">Nucleotide-binding</keyword>
<dbReference type="Gene3D" id="1.20.1560.10">
    <property type="entry name" value="ABC transporter type 1, transmembrane domain"/>
    <property type="match status" value="1"/>
</dbReference>
<comment type="subcellular location">
    <subcellularLocation>
        <location evidence="1">Cell membrane</location>
        <topology evidence="1">Multi-pass membrane protein</topology>
    </subcellularLocation>
</comment>
<evidence type="ECO:0000256" key="5">
    <source>
        <dbReference type="ARBA" id="ARBA00022989"/>
    </source>
</evidence>